<dbReference type="GO" id="GO:0016567">
    <property type="term" value="P:protein ubiquitination"/>
    <property type="evidence" value="ECO:0007669"/>
    <property type="project" value="UniProtKB-UniPathway"/>
</dbReference>
<dbReference type="InterPro" id="IPR045048">
    <property type="entry name" value="FBXO31/39"/>
</dbReference>
<dbReference type="Proteomes" id="UP000006352">
    <property type="component" value="Unassembled WGS sequence"/>
</dbReference>
<dbReference type="OrthoDB" id="722566at2759"/>
<dbReference type="SUPFAM" id="SSF81383">
    <property type="entry name" value="F-box domain"/>
    <property type="match status" value="1"/>
</dbReference>
<dbReference type="RefSeq" id="XP_012178052.1">
    <property type="nucleotide sequence ID" value="XM_012322662.1"/>
</dbReference>
<dbReference type="UniPathway" id="UPA00143"/>
<keyword evidence="4" id="KW-1185">Reference proteome</keyword>
<dbReference type="InterPro" id="IPR036047">
    <property type="entry name" value="F-box-like_dom_sf"/>
</dbReference>
<dbReference type="Pfam" id="PF12014">
    <property type="entry name" value="Cyclin_D1_bind"/>
    <property type="match status" value="1"/>
</dbReference>
<dbReference type="PANTHER" id="PTHR10706:SF130">
    <property type="entry name" value="F-BOX ONLY PROTEIN 31"/>
    <property type="match status" value="1"/>
</dbReference>
<dbReference type="Gene3D" id="1.20.1280.50">
    <property type="match status" value="1"/>
</dbReference>
<dbReference type="EMBL" id="HE796899">
    <property type="protein sequence ID" value="CCL98769.1"/>
    <property type="molecule type" value="Genomic_DNA"/>
</dbReference>
<dbReference type="STRING" id="599839.J4H0P0"/>
<keyword evidence="2" id="KW-0833">Ubl conjugation pathway</keyword>
<proteinExistence type="predicted"/>
<dbReference type="InParanoid" id="J4H0P0"/>
<dbReference type="HOGENOM" id="CLU_042699_0_0_1"/>
<dbReference type="GeneID" id="24093680"/>
<evidence type="ECO:0000256" key="1">
    <source>
        <dbReference type="ARBA" id="ARBA00004906"/>
    </source>
</evidence>
<evidence type="ECO:0000256" key="2">
    <source>
        <dbReference type="ARBA" id="ARBA00022786"/>
    </source>
</evidence>
<protein>
    <submittedName>
        <fullName evidence="3">Uncharacterized protein</fullName>
    </submittedName>
</protein>
<dbReference type="PANTHER" id="PTHR10706">
    <property type="entry name" value="F-BOX FAMILY PROTEIN"/>
    <property type="match status" value="1"/>
</dbReference>
<organism evidence="3 4">
    <name type="scientific">Fibroporia radiculosa</name>
    <dbReference type="NCBI Taxonomy" id="599839"/>
    <lineage>
        <taxon>Eukaryota</taxon>
        <taxon>Fungi</taxon>
        <taxon>Dikarya</taxon>
        <taxon>Basidiomycota</taxon>
        <taxon>Agaricomycotina</taxon>
        <taxon>Agaricomycetes</taxon>
        <taxon>Polyporales</taxon>
        <taxon>Fibroporiaceae</taxon>
        <taxon>Fibroporia</taxon>
    </lineage>
</organism>
<sequence length="451" mass="50220">MIEKTSRLEQAAIVGLSYDILVQIIDSLVVNDAVHFLSTCSSLHTIMKDEWFWKHLCSHHGVPDATAFGVHSFRALFTTLLYPYSPLLGLWAGDHPFTGNILEFRVVPRFGKQPGGIVGEMWRFRVLELESGDEPEAPETPEFVPLVWIGFSQQDLVRGRTDAATALSAQLFCCVDATRKHAMELKVLPETALGTILHTRHGQFMHPDFPDPELSAWLDTCRALPRVTDTSLKSAHYPPLSPLRSRPRVFELFPVPTDCWKPRAIALTCERGCIKASQPFLGFKNDAPFPPRYYPLRHCVPRGISPSSDSWSPASLCGLWLGSYSSHGTECVFVGWDETRRSLRAVKITGDENVPRGVVSWEARAPPADFASLDANEQQSCSRVLGGDVHRCLLFRGAGTMSSRGFLPSGRYFPSMVLAISSIDEMNVVWLDTGAEWGSSFVRCKGCRRDP</sequence>
<reference evidence="3 4" key="1">
    <citation type="journal article" date="2012" name="Appl. Environ. Microbiol.">
        <title>Short-read sequencing for genomic analysis of the brown rot fungus Fibroporia radiculosa.</title>
        <authorList>
            <person name="Tang J.D."/>
            <person name="Perkins A.D."/>
            <person name="Sonstegard T.S."/>
            <person name="Schroeder S.G."/>
            <person name="Burgess S.C."/>
            <person name="Diehl S.V."/>
        </authorList>
    </citation>
    <scope>NUCLEOTIDE SEQUENCE [LARGE SCALE GENOMIC DNA]</scope>
    <source>
        <strain evidence="3 4">TFFH 294</strain>
    </source>
</reference>
<evidence type="ECO:0000313" key="3">
    <source>
        <dbReference type="EMBL" id="CCL98769.1"/>
    </source>
</evidence>
<evidence type="ECO:0000313" key="4">
    <source>
        <dbReference type="Proteomes" id="UP000006352"/>
    </source>
</evidence>
<comment type="pathway">
    <text evidence="1">Protein modification; protein ubiquitination.</text>
</comment>
<gene>
    <name evidence="3" type="ORF">FIBRA_00774</name>
</gene>
<accession>J4H0P0</accession>
<dbReference type="AlphaFoldDB" id="J4H0P0"/>
<name>J4H0P0_9APHY</name>